<dbReference type="CDD" id="cd01650">
    <property type="entry name" value="RT_nLTR_like"/>
    <property type="match status" value="1"/>
</dbReference>
<protein>
    <submittedName>
        <fullName evidence="3">Retrotransposable element</fullName>
    </submittedName>
</protein>
<dbReference type="PROSITE" id="PS50878">
    <property type="entry name" value="RT_POL"/>
    <property type="match status" value="1"/>
</dbReference>
<feature type="domain" description="Reverse transcriptase" evidence="2">
    <location>
        <begin position="7"/>
        <end position="272"/>
    </location>
</feature>
<dbReference type="InterPro" id="IPR043502">
    <property type="entry name" value="DNA/RNA_pol_sf"/>
</dbReference>
<evidence type="ECO:0000259" key="2">
    <source>
        <dbReference type="PROSITE" id="PS50878"/>
    </source>
</evidence>
<feature type="non-terminal residue" evidence="3">
    <location>
        <position position="563"/>
    </location>
</feature>
<proteinExistence type="predicted"/>
<reference evidence="3" key="1">
    <citation type="submission" date="2013-07" db="EMBL/GenBank/DDBJ databases">
        <title>Midgut Transcriptome Profiling of Anoplphora glabripennis, a Lignocellulose Degrading, Wood-Boring Cerambycid.</title>
        <authorList>
            <person name="Scully E.D."/>
            <person name="Hoover K."/>
            <person name="Carlson J.E."/>
            <person name="Tien M."/>
            <person name="Geib S.M."/>
        </authorList>
    </citation>
    <scope>NUCLEOTIDE SEQUENCE</scope>
</reference>
<dbReference type="InterPro" id="IPR000477">
    <property type="entry name" value="RT_dom"/>
</dbReference>
<dbReference type="GO" id="GO:0071897">
    <property type="term" value="P:DNA biosynthetic process"/>
    <property type="evidence" value="ECO:0007669"/>
    <property type="project" value="UniProtKB-ARBA"/>
</dbReference>
<sequence>MLFVFNELLRTQKFPVDWKVAKLILLPKGKSAMEGPSGYRPICLLNTLSKLYEVLIKSRLESELEVNGGFSDQQFGFRKGRSTIQAIEKVLKKRNRTEDKWCTLVTIDIKNAFNTASWTIIINELQSRGISQYLINLIYSYFEGRTIRVNKREEMEVTAGVPQGSVLGPLLWNILYDGVLRMELTEKAMSVGFADDLALVVTAANEDELLYGVNESLRRIKVWIEQHDLELAAQKTEAVIMKGPRKRKHLRFTIGEMEITPCKALRYLGVVIDEGGTFGEHLEKAVNKAEKKSAILARLMPNLGGPRTSKRMVLCGVVHSILLYGAPVWHTALQKNKYMMLERTQRRILLRVVMAYRTVSAKAVQVVAGAVPIDLLVKERCILHERENGHSVAEKKMTRASIIEEWQRSWDENITVAQWTKKIIPDIKTWLECKHRNVDYHMTQILTGHGRFGVYAKKMGKRDSDECRYCGEQDTAEHTFFMCPKWEQDRQQLYVALGKRLTVENLTQTMVEQKKAWDKTKELMIKIIKEKEREERMVGQVQEPPNVNAQRENPHRNRTPNPC</sequence>
<name>V5I8F3_ANOGL</name>
<gene>
    <name evidence="3" type="primary">Y2R2</name>
</gene>
<dbReference type="PANTHER" id="PTHR19446">
    <property type="entry name" value="REVERSE TRANSCRIPTASES"/>
    <property type="match status" value="1"/>
</dbReference>
<dbReference type="Pfam" id="PF00078">
    <property type="entry name" value="RVT_1"/>
    <property type="match status" value="1"/>
</dbReference>
<dbReference type="SUPFAM" id="SSF56672">
    <property type="entry name" value="DNA/RNA polymerases"/>
    <property type="match status" value="1"/>
</dbReference>
<organism evidence="3">
    <name type="scientific">Anoplophora glabripennis</name>
    <name type="common">Asian longhorn beetle</name>
    <name type="synonym">Anoplophora nobilis</name>
    <dbReference type="NCBI Taxonomy" id="217634"/>
    <lineage>
        <taxon>Eukaryota</taxon>
        <taxon>Metazoa</taxon>
        <taxon>Ecdysozoa</taxon>
        <taxon>Arthropoda</taxon>
        <taxon>Hexapoda</taxon>
        <taxon>Insecta</taxon>
        <taxon>Pterygota</taxon>
        <taxon>Neoptera</taxon>
        <taxon>Endopterygota</taxon>
        <taxon>Coleoptera</taxon>
        <taxon>Polyphaga</taxon>
        <taxon>Cucujiformia</taxon>
        <taxon>Chrysomeloidea</taxon>
        <taxon>Cerambycidae</taxon>
        <taxon>Lamiinae</taxon>
        <taxon>Lamiini</taxon>
        <taxon>Anoplophora</taxon>
    </lineage>
</organism>
<evidence type="ECO:0000256" key="1">
    <source>
        <dbReference type="SAM" id="MobiDB-lite"/>
    </source>
</evidence>
<accession>V5I8F3</accession>
<dbReference type="AlphaFoldDB" id="V5I8F3"/>
<feature type="region of interest" description="Disordered" evidence="1">
    <location>
        <begin position="534"/>
        <end position="563"/>
    </location>
</feature>
<evidence type="ECO:0000313" key="3">
    <source>
        <dbReference type="EMBL" id="JAB63681.1"/>
    </source>
</evidence>
<dbReference type="EMBL" id="GALX01004785">
    <property type="protein sequence ID" value="JAB63681.1"/>
    <property type="molecule type" value="Transcribed_RNA"/>
</dbReference>